<dbReference type="AlphaFoldDB" id="A0A1G8JAX8"/>
<organism evidence="1 2">
    <name type="scientific">Alteribacillus bidgolensis</name>
    <dbReference type="NCBI Taxonomy" id="930129"/>
    <lineage>
        <taxon>Bacteria</taxon>
        <taxon>Bacillati</taxon>
        <taxon>Bacillota</taxon>
        <taxon>Bacilli</taxon>
        <taxon>Bacillales</taxon>
        <taxon>Bacillaceae</taxon>
        <taxon>Alteribacillus</taxon>
    </lineage>
</organism>
<reference evidence="1 2" key="1">
    <citation type="submission" date="2016-10" db="EMBL/GenBank/DDBJ databases">
        <authorList>
            <person name="de Groot N.N."/>
        </authorList>
    </citation>
    <scope>NUCLEOTIDE SEQUENCE [LARGE SCALE GENOMIC DNA]</scope>
    <source>
        <strain evidence="2">P4B,CCM 7963,CECT 7998,DSM 25260,IBRC-M 10614,KCTC 13821</strain>
    </source>
</reference>
<dbReference type="RefSeq" id="WP_091585059.1">
    <property type="nucleotide sequence ID" value="NZ_FNDU01000006.1"/>
</dbReference>
<evidence type="ECO:0000313" key="1">
    <source>
        <dbReference type="EMBL" id="SDI28395.1"/>
    </source>
</evidence>
<dbReference type="EMBL" id="FNDU01000006">
    <property type="protein sequence ID" value="SDI28395.1"/>
    <property type="molecule type" value="Genomic_DNA"/>
</dbReference>
<evidence type="ECO:0000313" key="2">
    <source>
        <dbReference type="Proteomes" id="UP000199017"/>
    </source>
</evidence>
<proteinExistence type="predicted"/>
<accession>A0A1G8JAX8</accession>
<protein>
    <submittedName>
        <fullName evidence="1">Uncharacterized protein</fullName>
    </submittedName>
</protein>
<gene>
    <name evidence="1" type="ORF">SAMN05216352_106129</name>
</gene>
<sequence length="67" mass="7472">MFALELEIDLKEKLRELVAKGRVCHNTLKLGLKSLFEFTVEVGASNSVVGVNQEGELYFISVSSEVR</sequence>
<name>A0A1G8JAX8_9BACI</name>
<dbReference type="Proteomes" id="UP000199017">
    <property type="component" value="Unassembled WGS sequence"/>
</dbReference>
<keyword evidence="2" id="KW-1185">Reference proteome</keyword>